<keyword evidence="1" id="KW-0472">Membrane</keyword>
<evidence type="ECO:0000313" key="2">
    <source>
        <dbReference type="EMBL" id="MFD2589460.1"/>
    </source>
</evidence>
<evidence type="ECO:0000256" key="1">
    <source>
        <dbReference type="SAM" id="Phobius"/>
    </source>
</evidence>
<reference evidence="3" key="1">
    <citation type="journal article" date="2019" name="Int. J. Syst. Evol. Microbiol.">
        <title>The Global Catalogue of Microorganisms (GCM) 10K type strain sequencing project: providing services to taxonomists for standard genome sequencing and annotation.</title>
        <authorList>
            <consortium name="The Broad Institute Genomics Platform"/>
            <consortium name="The Broad Institute Genome Sequencing Center for Infectious Disease"/>
            <person name="Wu L."/>
            <person name="Ma J."/>
        </authorList>
    </citation>
    <scope>NUCLEOTIDE SEQUENCE [LARGE SCALE GENOMIC DNA]</scope>
    <source>
        <strain evidence="3">KCTC 42423</strain>
    </source>
</reference>
<feature type="transmembrane region" description="Helical" evidence="1">
    <location>
        <begin position="62"/>
        <end position="82"/>
    </location>
</feature>
<dbReference type="Proteomes" id="UP001597459">
    <property type="component" value="Unassembled WGS sequence"/>
</dbReference>
<dbReference type="RefSeq" id="WP_176027925.1">
    <property type="nucleotide sequence ID" value="NZ_JBHSJV010000001.1"/>
</dbReference>
<sequence>MDMITRHISDTNWITIALLFCFVFLAIAKTIDAPQFNDFIRLFNTSKYITLHQKPKRLSSSFNAMLILAQIISISLFAFICFNTLKWNSHSQDFIFFIKIMTIYGLFVIGKMLVEKIFGTVFSIDEIIEDYIFQKISYRNFIGLILLPVDIILTYTVSPTHLLVSIILFSTLLINLIILLMIYKKNENVILNNLFYFILYLCAFEIAPYFMLFKLIAR</sequence>
<keyword evidence="3" id="KW-1185">Reference proteome</keyword>
<keyword evidence="1" id="KW-0812">Transmembrane</keyword>
<dbReference type="InterPro" id="IPR025367">
    <property type="entry name" value="DUF4271"/>
</dbReference>
<comment type="caution">
    <text evidence="2">The sequence shown here is derived from an EMBL/GenBank/DDBJ whole genome shotgun (WGS) entry which is preliminary data.</text>
</comment>
<name>A0ABW5N1G1_9FLAO</name>
<feature type="transmembrane region" description="Helical" evidence="1">
    <location>
        <begin position="12"/>
        <end position="31"/>
    </location>
</feature>
<feature type="transmembrane region" description="Helical" evidence="1">
    <location>
        <begin position="141"/>
        <end position="157"/>
    </location>
</feature>
<proteinExistence type="predicted"/>
<feature type="transmembrane region" description="Helical" evidence="1">
    <location>
        <begin position="194"/>
        <end position="217"/>
    </location>
</feature>
<dbReference type="EMBL" id="JBHULX010000001">
    <property type="protein sequence ID" value="MFD2589460.1"/>
    <property type="molecule type" value="Genomic_DNA"/>
</dbReference>
<organism evidence="2 3">
    <name type="scientific">Aquimarina hainanensis</name>
    <dbReference type="NCBI Taxonomy" id="1578017"/>
    <lineage>
        <taxon>Bacteria</taxon>
        <taxon>Pseudomonadati</taxon>
        <taxon>Bacteroidota</taxon>
        <taxon>Flavobacteriia</taxon>
        <taxon>Flavobacteriales</taxon>
        <taxon>Flavobacteriaceae</taxon>
        <taxon>Aquimarina</taxon>
    </lineage>
</organism>
<gene>
    <name evidence="2" type="ORF">ACFSTE_01365</name>
</gene>
<keyword evidence="1" id="KW-1133">Transmembrane helix</keyword>
<feature type="transmembrane region" description="Helical" evidence="1">
    <location>
        <begin position="163"/>
        <end position="182"/>
    </location>
</feature>
<protein>
    <submittedName>
        <fullName evidence="2">DUF4271 domain-containing protein</fullName>
    </submittedName>
</protein>
<dbReference type="Pfam" id="PF14093">
    <property type="entry name" value="DUF4271"/>
    <property type="match status" value="1"/>
</dbReference>
<accession>A0ABW5N1G1</accession>
<evidence type="ECO:0000313" key="3">
    <source>
        <dbReference type="Proteomes" id="UP001597459"/>
    </source>
</evidence>
<feature type="transmembrane region" description="Helical" evidence="1">
    <location>
        <begin position="94"/>
        <end position="114"/>
    </location>
</feature>